<accession>A0A5N7MLE0</accession>
<organism evidence="10 11">
    <name type="scientific">Microvirga tunisiensis</name>
    <dbReference type="NCBI Taxonomy" id="2108360"/>
    <lineage>
        <taxon>Bacteria</taxon>
        <taxon>Pseudomonadati</taxon>
        <taxon>Pseudomonadota</taxon>
        <taxon>Alphaproteobacteria</taxon>
        <taxon>Hyphomicrobiales</taxon>
        <taxon>Methylobacteriaceae</taxon>
        <taxon>Microvirga</taxon>
    </lineage>
</organism>
<proteinExistence type="inferred from homology"/>
<dbReference type="PANTHER" id="PTHR21716">
    <property type="entry name" value="TRANSMEMBRANE PROTEIN"/>
    <property type="match status" value="1"/>
</dbReference>
<dbReference type="EMBL" id="VOSK01000109">
    <property type="protein sequence ID" value="MPR27835.1"/>
    <property type="molecule type" value="Genomic_DNA"/>
</dbReference>
<evidence type="ECO:0000256" key="7">
    <source>
        <dbReference type="ARBA" id="ARBA00023136"/>
    </source>
</evidence>
<comment type="caution">
    <text evidence="10">The sequence shown here is derived from an EMBL/GenBank/DDBJ whole genome shotgun (WGS) entry which is preliminary data.</text>
</comment>
<feature type="transmembrane region" description="Helical" evidence="9">
    <location>
        <begin position="307"/>
        <end position="328"/>
    </location>
</feature>
<evidence type="ECO:0000256" key="6">
    <source>
        <dbReference type="ARBA" id="ARBA00022989"/>
    </source>
</evidence>
<evidence type="ECO:0000256" key="2">
    <source>
        <dbReference type="ARBA" id="ARBA00009773"/>
    </source>
</evidence>
<evidence type="ECO:0000256" key="4">
    <source>
        <dbReference type="ARBA" id="ARBA00022475"/>
    </source>
</evidence>
<dbReference type="GO" id="GO:0005886">
    <property type="term" value="C:plasma membrane"/>
    <property type="evidence" value="ECO:0007669"/>
    <property type="project" value="UniProtKB-SubCell"/>
</dbReference>
<dbReference type="Proteomes" id="UP000403266">
    <property type="component" value="Unassembled WGS sequence"/>
</dbReference>
<evidence type="ECO:0000256" key="8">
    <source>
        <dbReference type="SAM" id="MobiDB-lite"/>
    </source>
</evidence>
<feature type="transmembrane region" description="Helical" evidence="9">
    <location>
        <begin position="272"/>
        <end position="295"/>
    </location>
</feature>
<evidence type="ECO:0000256" key="1">
    <source>
        <dbReference type="ARBA" id="ARBA00004651"/>
    </source>
</evidence>
<reference evidence="10 11" key="1">
    <citation type="journal article" date="2019" name="Syst. Appl. Microbiol.">
        <title>Microvirga tunisiensis sp. nov., a root nodule symbiotic bacterium isolated from Lupinus micranthus and L. luteus grown in Northern Tunisia.</title>
        <authorList>
            <person name="Msaddak A."/>
            <person name="Rejili M."/>
            <person name="Duran D."/>
            <person name="Mars M."/>
            <person name="Palacios J.M."/>
            <person name="Ruiz-Argueso T."/>
            <person name="Rey L."/>
            <person name="Imperial J."/>
        </authorList>
    </citation>
    <scope>NUCLEOTIDE SEQUENCE [LARGE SCALE GENOMIC DNA]</scope>
    <source>
        <strain evidence="10 11">Lmie10</strain>
    </source>
</reference>
<dbReference type="InterPro" id="IPR002549">
    <property type="entry name" value="AI-2E-like"/>
</dbReference>
<protein>
    <submittedName>
        <fullName evidence="10">AI-2E family transporter</fullName>
    </submittedName>
</protein>
<keyword evidence="3" id="KW-0813">Transport</keyword>
<gene>
    <name evidence="10" type="ORF">FS320_22365</name>
</gene>
<dbReference type="RefSeq" id="WP_152714149.1">
    <property type="nucleotide sequence ID" value="NZ_VOSJ01000110.1"/>
</dbReference>
<feature type="transmembrane region" description="Helical" evidence="9">
    <location>
        <begin position="249"/>
        <end position="266"/>
    </location>
</feature>
<evidence type="ECO:0000256" key="5">
    <source>
        <dbReference type="ARBA" id="ARBA00022692"/>
    </source>
</evidence>
<dbReference type="OrthoDB" id="9799225at2"/>
<dbReference type="AlphaFoldDB" id="A0A5N7MLE0"/>
<feature type="transmembrane region" description="Helical" evidence="9">
    <location>
        <begin position="44"/>
        <end position="64"/>
    </location>
</feature>
<feature type="region of interest" description="Disordered" evidence="8">
    <location>
        <begin position="143"/>
        <end position="165"/>
    </location>
</feature>
<dbReference type="PANTHER" id="PTHR21716:SF53">
    <property type="entry name" value="PERMEASE PERM-RELATED"/>
    <property type="match status" value="1"/>
</dbReference>
<comment type="subcellular location">
    <subcellularLocation>
        <location evidence="1">Cell membrane</location>
        <topology evidence="1">Multi-pass membrane protein</topology>
    </subcellularLocation>
</comment>
<keyword evidence="5 9" id="KW-0812">Transmembrane</keyword>
<sequence>MSVLKPKSSERDMYVSEPSTGGIGVVGMIALVIAGLFVGREVFVPVALAILLSFVLAPLIRLLQKLRVPRVLAVIGVVLVAFAGITALATVMATQVTQLAGDLPRYQLTMREKVLSLRGSAAGSGALERAADVLQDLGKELDRPQTDAARPANPLTPSAAPAAETKPIPVEVRQPDPGALQTLGAFITPLIHPLATTGIVIIFVIFILLQREDLRNRLIRLAGSHDLQKTTAALDDAAGRLSKLFLTQLALNAAFGVVIGIGLYFIGVPSPVLWGILAAILRFVPYIGAFISAAFPLALAAAVDPGWSMLLMTAALFIVMEPLAGHVVEPLVYGHSTGLSPVAVVVAATFWTWLWGPIGLVLATPLTVCLVVLGRHVERLEFLDVMLGDRPALSPPEIFYQRMLAGDPAEAADVAEEFLKERSLSVYYDEVALAGLRLARADALRGVLDEARLERMRGTVEELVDDLSDHPDLEPASGRTVDPEAAAAVDASAEALGTADLPVLAPEDLDPRFTGEAPILCIAGQSPVDEAAALMLAQLLTKHGLKARVEGAASLSVQSITRLEAADTAVVCLSFLDAGSPAHMRYAVRRLRRKMPQAKIVLGCWVADATAAESLREAARADLVASTLRAATALCIELARRDTIEPSKAVTTASAA</sequence>
<evidence type="ECO:0000256" key="3">
    <source>
        <dbReference type="ARBA" id="ARBA00022448"/>
    </source>
</evidence>
<feature type="transmembrane region" description="Helical" evidence="9">
    <location>
        <begin position="71"/>
        <end position="93"/>
    </location>
</feature>
<keyword evidence="6 9" id="KW-1133">Transmembrane helix</keyword>
<keyword evidence="11" id="KW-1185">Reference proteome</keyword>
<dbReference type="Pfam" id="PF01594">
    <property type="entry name" value="AI-2E_transport"/>
    <property type="match status" value="2"/>
</dbReference>
<feature type="transmembrane region" description="Helical" evidence="9">
    <location>
        <begin position="190"/>
        <end position="209"/>
    </location>
</feature>
<evidence type="ECO:0000313" key="10">
    <source>
        <dbReference type="EMBL" id="MPR27835.1"/>
    </source>
</evidence>
<name>A0A5N7MLE0_9HYPH</name>
<keyword evidence="7 9" id="KW-0472">Membrane</keyword>
<keyword evidence="4" id="KW-1003">Cell membrane</keyword>
<feature type="transmembrane region" description="Helical" evidence="9">
    <location>
        <begin position="348"/>
        <end position="373"/>
    </location>
</feature>
<comment type="similarity">
    <text evidence="2">Belongs to the autoinducer-2 exporter (AI-2E) (TC 2.A.86) family.</text>
</comment>
<evidence type="ECO:0000256" key="9">
    <source>
        <dbReference type="SAM" id="Phobius"/>
    </source>
</evidence>
<evidence type="ECO:0000313" key="11">
    <source>
        <dbReference type="Proteomes" id="UP000403266"/>
    </source>
</evidence>
<feature type="transmembrane region" description="Helical" evidence="9">
    <location>
        <begin position="21"/>
        <end position="38"/>
    </location>
</feature>